<protein>
    <submittedName>
        <fullName evidence="3">Uncharacterized protein</fullName>
    </submittedName>
</protein>
<evidence type="ECO:0000256" key="1">
    <source>
        <dbReference type="SAM" id="MobiDB-lite"/>
    </source>
</evidence>
<evidence type="ECO:0000313" key="3">
    <source>
        <dbReference type="EMBL" id="QIN78864.1"/>
    </source>
</evidence>
<feature type="compositionally biased region" description="Basic and acidic residues" evidence="1">
    <location>
        <begin position="94"/>
        <end position="111"/>
    </location>
</feature>
<organism evidence="3 4">
    <name type="scientific">Rubrobacter marinus</name>
    <dbReference type="NCBI Taxonomy" id="2653852"/>
    <lineage>
        <taxon>Bacteria</taxon>
        <taxon>Bacillati</taxon>
        <taxon>Actinomycetota</taxon>
        <taxon>Rubrobacteria</taxon>
        <taxon>Rubrobacterales</taxon>
        <taxon>Rubrobacteraceae</taxon>
        <taxon>Rubrobacter</taxon>
    </lineage>
</organism>
<reference evidence="3 4" key="1">
    <citation type="submission" date="2019-10" db="EMBL/GenBank/DDBJ databases">
        <title>Rubrobacter sp nov SCSIO 52915 isolated from a deep-sea sediment in the South China Sea.</title>
        <authorList>
            <person name="Chen R.W."/>
        </authorList>
    </citation>
    <scope>NUCLEOTIDE SEQUENCE [LARGE SCALE GENOMIC DNA]</scope>
    <source>
        <strain evidence="3 4">SCSIO 52915</strain>
    </source>
</reference>
<dbReference type="EMBL" id="CP045121">
    <property type="protein sequence ID" value="QIN78864.1"/>
    <property type="molecule type" value="Genomic_DNA"/>
</dbReference>
<keyword evidence="2" id="KW-0472">Membrane</keyword>
<feature type="region of interest" description="Disordered" evidence="1">
    <location>
        <begin position="68"/>
        <end position="186"/>
    </location>
</feature>
<dbReference type="Proteomes" id="UP000502706">
    <property type="component" value="Chromosome"/>
</dbReference>
<dbReference type="AlphaFoldDB" id="A0A6G8PXB5"/>
<proteinExistence type="predicted"/>
<feature type="compositionally biased region" description="Basic residues" evidence="1">
    <location>
        <begin position="177"/>
        <end position="186"/>
    </location>
</feature>
<evidence type="ECO:0000313" key="4">
    <source>
        <dbReference type="Proteomes" id="UP000502706"/>
    </source>
</evidence>
<accession>A0A6G8PXB5</accession>
<name>A0A6G8PXB5_9ACTN</name>
<dbReference type="KEGG" id="rmar:GBA65_10395"/>
<feature type="transmembrane region" description="Helical" evidence="2">
    <location>
        <begin position="36"/>
        <end position="59"/>
    </location>
</feature>
<keyword evidence="4" id="KW-1185">Reference proteome</keyword>
<sequence length="186" mass="20013">MVRRLQLMEPERRSFGSRVAEAIGGLRDGLLRDNKVLPPVLAALALIIFAWLLAGVIIGDPSEEDRVARQAAQPSVAQAPEDGAGSGTPAPGVENRDNEALDVFESKDPFRELIPPPTRAAATPPAATRARALRSTTARGAGRAPTPARGPGTAPTPARDGLRRRRRLPGSDVARRFGLRRRLRQR</sequence>
<evidence type="ECO:0000256" key="2">
    <source>
        <dbReference type="SAM" id="Phobius"/>
    </source>
</evidence>
<keyword evidence="2" id="KW-0812">Transmembrane</keyword>
<gene>
    <name evidence="3" type="ORF">GBA65_10395</name>
</gene>
<feature type="compositionally biased region" description="Low complexity" evidence="1">
    <location>
        <begin position="119"/>
        <end position="159"/>
    </location>
</feature>
<keyword evidence="2" id="KW-1133">Transmembrane helix</keyword>
<dbReference type="RefSeq" id="WP_166396530.1">
    <property type="nucleotide sequence ID" value="NZ_CP045121.1"/>
</dbReference>